<keyword evidence="5" id="KW-0648">Protein biosynthesis</keyword>
<name>A0AA38IBL7_9CUCU</name>
<feature type="compositionally biased region" description="Basic and acidic residues" evidence="6">
    <location>
        <begin position="610"/>
        <end position="619"/>
    </location>
</feature>
<dbReference type="GO" id="GO:0006417">
    <property type="term" value="P:regulation of translation"/>
    <property type="evidence" value="ECO:0007669"/>
    <property type="project" value="UniProtKB-KW"/>
</dbReference>
<accession>A0AA38IBL7</accession>
<evidence type="ECO:0000256" key="2">
    <source>
        <dbReference type="ARBA" id="ARBA00022540"/>
    </source>
</evidence>
<dbReference type="InterPro" id="IPR003890">
    <property type="entry name" value="MIF4G-like_typ-3"/>
</dbReference>
<dbReference type="Pfam" id="PF02020">
    <property type="entry name" value="W2"/>
    <property type="match status" value="1"/>
</dbReference>
<dbReference type="Pfam" id="PF21140">
    <property type="entry name" value="eIF4G1-like_eIF4E-bd"/>
    <property type="match status" value="1"/>
</dbReference>
<dbReference type="PANTHER" id="PTHR23253:SF78">
    <property type="entry name" value="EUKARYOTIC TRANSLATION INITIATION FACTOR 4G1, ISOFORM B-RELATED"/>
    <property type="match status" value="1"/>
</dbReference>
<dbReference type="PROSITE" id="PS51366">
    <property type="entry name" value="MI"/>
    <property type="match status" value="1"/>
</dbReference>
<evidence type="ECO:0000313" key="9">
    <source>
        <dbReference type="EMBL" id="KAJ3654958.1"/>
    </source>
</evidence>
<evidence type="ECO:0000259" key="7">
    <source>
        <dbReference type="PROSITE" id="PS51363"/>
    </source>
</evidence>
<dbReference type="PANTHER" id="PTHR23253">
    <property type="entry name" value="EUKARYOTIC TRANSLATION INITIATION FACTOR 4 GAMMA"/>
    <property type="match status" value="1"/>
</dbReference>
<feature type="region of interest" description="Disordered" evidence="6">
    <location>
        <begin position="519"/>
        <end position="580"/>
    </location>
</feature>
<feature type="domain" description="W2" evidence="7">
    <location>
        <begin position="891"/>
        <end position="1054"/>
    </location>
</feature>
<dbReference type="Pfam" id="PF02847">
    <property type="entry name" value="MA3"/>
    <property type="match status" value="1"/>
</dbReference>
<dbReference type="GO" id="GO:0016281">
    <property type="term" value="C:eukaryotic translation initiation factor 4F complex"/>
    <property type="evidence" value="ECO:0007669"/>
    <property type="project" value="TreeGrafter"/>
</dbReference>
<dbReference type="SMART" id="SM00543">
    <property type="entry name" value="MIF4G"/>
    <property type="match status" value="1"/>
</dbReference>
<evidence type="ECO:0000256" key="1">
    <source>
        <dbReference type="ARBA" id="ARBA00005775"/>
    </source>
</evidence>
<keyword evidence="3" id="KW-0597">Phosphoprotein</keyword>
<feature type="compositionally biased region" description="Polar residues" evidence="6">
    <location>
        <begin position="33"/>
        <end position="47"/>
    </location>
</feature>
<dbReference type="SUPFAM" id="SSF48371">
    <property type="entry name" value="ARM repeat"/>
    <property type="match status" value="3"/>
</dbReference>
<organism evidence="9 10">
    <name type="scientific">Zophobas morio</name>
    <dbReference type="NCBI Taxonomy" id="2755281"/>
    <lineage>
        <taxon>Eukaryota</taxon>
        <taxon>Metazoa</taxon>
        <taxon>Ecdysozoa</taxon>
        <taxon>Arthropoda</taxon>
        <taxon>Hexapoda</taxon>
        <taxon>Insecta</taxon>
        <taxon>Pterygota</taxon>
        <taxon>Neoptera</taxon>
        <taxon>Endopterygota</taxon>
        <taxon>Coleoptera</taxon>
        <taxon>Polyphaga</taxon>
        <taxon>Cucujiformia</taxon>
        <taxon>Tenebrionidae</taxon>
        <taxon>Zophobas</taxon>
    </lineage>
</organism>
<reference evidence="9" key="1">
    <citation type="journal article" date="2023" name="G3 (Bethesda)">
        <title>Whole genome assemblies of Zophobas morio and Tenebrio molitor.</title>
        <authorList>
            <person name="Kaur S."/>
            <person name="Stinson S.A."/>
            <person name="diCenzo G.C."/>
        </authorList>
    </citation>
    <scope>NUCLEOTIDE SEQUENCE</scope>
    <source>
        <strain evidence="9">QUZm001</strain>
    </source>
</reference>
<feature type="region of interest" description="Disordered" evidence="6">
    <location>
        <begin position="134"/>
        <end position="211"/>
    </location>
</feature>
<dbReference type="PROSITE" id="PS51363">
    <property type="entry name" value="W2"/>
    <property type="match status" value="1"/>
</dbReference>
<evidence type="ECO:0000256" key="4">
    <source>
        <dbReference type="ARBA" id="ARBA00022845"/>
    </source>
</evidence>
<feature type="region of interest" description="Disordered" evidence="6">
    <location>
        <begin position="610"/>
        <end position="671"/>
    </location>
</feature>
<protein>
    <recommendedName>
        <fullName evidence="11">Eukaryotic translation initiation factor 4 gamma 3</fullName>
    </recommendedName>
</protein>
<evidence type="ECO:0000256" key="3">
    <source>
        <dbReference type="ARBA" id="ARBA00022553"/>
    </source>
</evidence>
<dbReference type="GO" id="GO:0003729">
    <property type="term" value="F:mRNA binding"/>
    <property type="evidence" value="ECO:0007669"/>
    <property type="project" value="TreeGrafter"/>
</dbReference>
<evidence type="ECO:0000313" key="10">
    <source>
        <dbReference type="Proteomes" id="UP001168821"/>
    </source>
</evidence>
<dbReference type="InterPro" id="IPR003307">
    <property type="entry name" value="W2_domain"/>
</dbReference>
<dbReference type="InterPro" id="IPR003891">
    <property type="entry name" value="Initiation_fac_eIF4g_MI"/>
</dbReference>
<dbReference type="InterPro" id="IPR049485">
    <property type="entry name" value="eIF4G1-like_eIF4E-bd"/>
</dbReference>
<dbReference type="GO" id="GO:0003743">
    <property type="term" value="F:translation initiation factor activity"/>
    <property type="evidence" value="ECO:0007669"/>
    <property type="project" value="UniProtKB-KW"/>
</dbReference>
<dbReference type="Pfam" id="PF02854">
    <property type="entry name" value="MIF4G"/>
    <property type="match status" value="1"/>
</dbReference>
<keyword evidence="4" id="KW-0810">Translation regulation</keyword>
<dbReference type="Gene3D" id="1.25.40.180">
    <property type="match status" value="3"/>
</dbReference>
<dbReference type="InterPro" id="IPR016024">
    <property type="entry name" value="ARM-type_fold"/>
</dbReference>
<dbReference type="AlphaFoldDB" id="A0AA38IBL7"/>
<keyword evidence="2" id="KW-0396">Initiation factor</keyword>
<comment type="caution">
    <text evidence="9">The sequence shown here is derived from an EMBL/GenBank/DDBJ whole genome shotgun (WGS) entry which is preliminary data.</text>
</comment>
<dbReference type="Proteomes" id="UP001168821">
    <property type="component" value="Unassembled WGS sequence"/>
</dbReference>
<comment type="similarity">
    <text evidence="1">Belongs to the eukaryotic initiation factor 4G family.</text>
</comment>
<feature type="region of interest" description="Disordered" evidence="6">
    <location>
        <begin position="22"/>
        <end position="49"/>
    </location>
</feature>
<proteinExistence type="inferred from homology"/>
<evidence type="ECO:0000259" key="8">
    <source>
        <dbReference type="PROSITE" id="PS51366"/>
    </source>
</evidence>
<feature type="domain" description="MI" evidence="8">
    <location>
        <begin position="701"/>
        <end position="824"/>
    </location>
</feature>
<dbReference type="FunFam" id="1.25.40.180:FF:000042">
    <property type="entry name" value="Eukaryotic translation initiation factor 4 gamma"/>
    <property type="match status" value="1"/>
</dbReference>
<evidence type="ECO:0000256" key="6">
    <source>
        <dbReference type="SAM" id="MobiDB-lite"/>
    </source>
</evidence>
<gene>
    <name evidence="9" type="ORF">Zmor_014108</name>
</gene>
<dbReference type="SMART" id="SM00515">
    <property type="entry name" value="eIF5C"/>
    <property type="match status" value="1"/>
</dbReference>
<evidence type="ECO:0008006" key="11">
    <source>
        <dbReference type="Google" id="ProtNLM"/>
    </source>
</evidence>
<sequence length="1088" mass="123774">MDATGSVNISTMSEIVANFFKNNTKNNPVPTNEANKSNQNTDTSTLRTEAKTLPKSKIDITDIVKKRPEPIKCFPQQIETQDKIDRAASISNDNNTSAIIEIKADLPYREGQWAPHNLDGKKVYDKEFLLSLRNGPASRKKPDNLPDVIVADDRGRLSDGRYSMGGRTDFTTPPFPNYGGKSSSQRGPPPKRNPQSSKVGDGGCKGSKPQVVKASISVREDVKLHEVKNIWRPARFRKDDNMSDDERRAEELYKKIRRVLNKLTPRKFELLFSRVGDLQIDTEEKLQKVVEMVAEKAMNESKFSVAYALMCKKLALTQVPAANSTEDKKEFVQFRKLLVTRCQLEFEKQSYDDSIRNDKVIEIGECTDFEKKKKLQFELEEYDRRLRMKSVGNIRFIGELFKQQMLTTNIMMRCLDNLLDNKDEESLECLCKLLTTNGKELERGGTNKKGVDLSPIFNSMKYIVDKKFGRISGRVRFMLQDVIDLRKNKWVPRHQNLNPKTIDQILKEVETQQLNIQAMNSIPMTPRRDDRGSSAVANSDRKRRNVSDDGWQPTASRNRMPVQSDKLKNKFPQTDEPLESRLIFGNGSKVFTIKTDPSSATNAANTHVALEHIDTEKRPSSSRTNKDPYSSKGPSLERGNYKQQSYDGRGSRSGSLHRSTEGESSLPATQKVAPTIIPVQKAEEEEERTPVASEYKMSEEQLERHVKNNLDEYLNDSCTVEEYSQDTQATVPPAYLPRMVTDGYLHVLERSQTARLRTGMLFAKLIKIGTLPLEVYCKALEDVLNHVDELTIDIPMIWTYLAEILVHLICEEALSMHRLHQSCPVIIKQGHGPKLLGTLFKLVVSKKGPNFLISCWQTSGLRVESFMDIKQVNSFLRENKLDFLCGGDTAAGHSQLTYDQISCKLLEFFSMKTSSDDIVNWITVNVGELVNGNKFVRTLVTTIFENSIGRQKLVADNLKNHYKLLQKYVDNNPVYELQCLYALQALIHKMEHPKGLLLTICNQLYEDSVISQHSFIAWEASDDPAEQEGKGVTLKQLTSFFIQLKENEDGGRGPVSLEYKMSEEQLERLIKKNLDEFSNYCCTVEKYV</sequence>
<keyword evidence="10" id="KW-1185">Reference proteome</keyword>
<dbReference type="CDD" id="cd11559">
    <property type="entry name" value="W2_eIF4G1_like"/>
    <property type="match status" value="1"/>
</dbReference>
<dbReference type="EMBL" id="JALNTZ010000004">
    <property type="protein sequence ID" value="KAJ3654958.1"/>
    <property type="molecule type" value="Genomic_DNA"/>
</dbReference>
<dbReference type="SMART" id="SM00544">
    <property type="entry name" value="MA3"/>
    <property type="match status" value="1"/>
</dbReference>
<evidence type="ECO:0000256" key="5">
    <source>
        <dbReference type="ARBA" id="ARBA00022917"/>
    </source>
</evidence>
<feature type="compositionally biased region" description="Low complexity" evidence="6">
    <location>
        <begin position="22"/>
        <end position="32"/>
    </location>
</feature>